<feature type="transmembrane region" description="Helical" evidence="1">
    <location>
        <begin position="105"/>
        <end position="131"/>
    </location>
</feature>
<name>A0A9N8HPY6_9STRA</name>
<evidence type="ECO:0000313" key="2">
    <source>
        <dbReference type="EMBL" id="CAB9518488.1"/>
    </source>
</evidence>
<gene>
    <name evidence="2" type="ORF">SEMRO_939_G222400.1</name>
</gene>
<comment type="caution">
    <text evidence="2">The sequence shown here is derived from an EMBL/GenBank/DDBJ whole genome shotgun (WGS) entry which is preliminary data.</text>
</comment>
<dbReference type="Proteomes" id="UP001153069">
    <property type="component" value="Unassembled WGS sequence"/>
</dbReference>
<proteinExistence type="predicted"/>
<organism evidence="2 3">
    <name type="scientific">Seminavis robusta</name>
    <dbReference type="NCBI Taxonomy" id="568900"/>
    <lineage>
        <taxon>Eukaryota</taxon>
        <taxon>Sar</taxon>
        <taxon>Stramenopiles</taxon>
        <taxon>Ochrophyta</taxon>
        <taxon>Bacillariophyta</taxon>
        <taxon>Bacillariophyceae</taxon>
        <taxon>Bacillariophycidae</taxon>
        <taxon>Naviculales</taxon>
        <taxon>Naviculaceae</taxon>
        <taxon>Seminavis</taxon>
    </lineage>
</organism>
<protein>
    <submittedName>
        <fullName evidence="2">Uncharacterized protein</fullName>
    </submittedName>
</protein>
<reference evidence="2" key="1">
    <citation type="submission" date="2020-06" db="EMBL/GenBank/DDBJ databases">
        <authorList>
            <consortium name="Plant Systems Biology data submission"/>
        </authorList>
    </citation>
    <scope>NUCLEOTIDE SEQUENCE</scope>
    <source>
        <strain evidence="2">D6</strain>
    </source>
</reference>
<keyword evidence="1" id="KW-0472">Membrane</keyword>
<accession>A0A9N8HPY6</accession>
<keyword evidence="3" id="KW-1185">Reference proteome</keyword>
<keyword evidence="1" id="KW-1133">Transmembrane helix</keyword>
<dbReference type="AlphaFoldDB" id="A0A9N8HPY6"/>
<keyword evidence="1" id="KW-0812">Transmembrane</keyword>
<dbReference type="EMBL" id="CAICTM010000937">
    <property type="protein sequence ID" value="CAB9518488.1"/>
    <property type="molecule type" value="Genomic_DNA"/>
</dbReference>
<sequence>MVTIRMHLSRIGSAPSSEGDMMIQRKKRRSIRNSTQLCRSSLVELQRAWERQRRLNLDYLDYKHHFYDYNAAHRQSQRPQLVQKQHSRIINVENEYRFWTSKQSVIILASLVLAVGIHMVFFYTALMLFLYETGQVMTRWQTFWKNHYVIQEFRDFILSWWHYIRQQITLFLDTNNYSQKAAVGCWLFYYPLTYRIVSHHLKRRKQQMLQLAKAEANRWNQHTTEAIQQARTIVRRSSLVVRQGLKRHRRRLQQRQCLCQYYHQRRQRQSVVWQLEHHEN</sequence>
<evidence type="ECO:0000256" key="1">
    <source>
        <dbReference type="SAM" id="Phobius"/>
    </source>
</evidence>
<evidence type="ECO:0000313" key="3">
    <source>
        <dbReference type="Proteomes" id="UP001153069"/>
    </source>
</evidence>